<organism evidence="2 3">
    <name type="scientific">Mycena belliarum</name>
    <dbReference type="NCBI Taxonomy" id="1033014"/>
    <lineage>
        <taxon>Eukaryota</taxon>
        <taxon>Fungi</taxon>
        <taxon>Dikarya</taxon>
        <taxon>Basidiomycota</taxon>
        <taxon>Agaricomycotina</taxon>
        <taxon>Agaricomycetes</taxon>
        <taxon>Agaricomycetidae</taxon>
        <taxon>Agaricales</taxon>
        <taxon>Marasmiineae</taxon>
        <taxon>Mycenaceae</taxon>
        <taxon>Mycena</taxon>
    </lineage>
</organism>
<proteinExistence type="predicted"/>
<evidence type="ECO:0000313" key="3">
    <source>
        <dbReference type="Proteomes" id="UP001222325"/>
    </source>
</evidence>
<feature type="region of interest" description="Disordered" evidence="1">
    <location>
        <begin position="1"/>
        <end position="33"/>
    </location>
</feature>
<name>A0AAD6Y2E1_9AGAR</name>
<dbReference type="Proteomes" id="UP001222325">
    <property type="component" value="Unassembled WGS sequence"/>
</dbReference>
<dbReference type="AlphaFoldDB" id="A0AAD6Y2E1"/>
<dbReference type="EMBL" id="JARJCN010000001">
    <property type="protein sequence ID" value="KAJ7104370.1"/>
    <property type="molecule type" value="Genomic_DNA"/>
</dbReference>
<evidence type="ECO:0000256" key="1">
    <source>
        <dbReference type="SAM" id="MobiDB-lite"/>
    </source>
</evidence>
<evidence type="ECO:0000313" key="2">
    <source>
        <dbReference type="EMBL" id="KAJ7104370.1"/>
    </source>
</evidence>
<reference evidence="2" key="1">
    <citation type="submission" date="2023-03" db="EMBL/GenBank/DDBJ databases">
        <title>Massive genome expansion in bonnet fungi (Mycena s.s.) driven by repeated elements and novel gene families across ecological guilds.</title>
        <authorList>
            <consortium name="Lawrence Berkeley National Laboratory"/>
            <person name="Harder C.B."/>
            <person name="Miyauchi S."/>
            <person name="Viragh M."/>
            <person name="Kuo A."/>
            <person name="Thoen E."/>
            <person name="Andreopoulos B."/>
            <person name="Lu D."/>
            <person name="Skrede I."/>
            <person name="Drula E."/>
            <person name="Henrissat B."/>
            <person name="Morin E."/>
            <person name="Kohler A."/>
            <person name="Barry K."/>
            <person name="LaButti K."/>
            <person name="Morin E."/>
            <person name="Salamov A."/>
            <person name="Lipzen A."/>
            <person name="Mereny Z."/>
            <person name="Hegedus B."/>
            <person name="Baldrian P."/>
            <person name="Stursova M."/>
            <person name="Weitz H."/>
            <person name="Taylor A."/>
            <person name="Grigoriev I.V."/>
            <person name="Nagy L.G."/>
            <person name="Martin F."/>
            <person name="Kauserud H."/>
        </authorList>
    </citation>
    <scope>NUCLEOTIDE SEQUENCE</scope>
    <source>
        <strain evidence="2">CBHHK173m</strain>
    </source>
</reference>
<comment type="caution">
    <text evidence="2">The sequence shown here is derived from an EMBL/GenBank/DDBJ whole genome shotgun (WGS) entry which is preliminary data.</text>
</comment>
<accession>A0AAD6Y2E1</accession>
<feature type="compositionally biased region" description="Low complexity" evidence="1">
    <location>
        <begin position="24"/>
        <end position="33"/>
    </location>
</feature>
<sequence>MSDLINTLKRKRAADADGEYQPESTAPAKKSKPKTAATAAGLCSLNKKEFGDRIKDALRLEKYDVQRMRFNVTMDSTFFRSFFGGHASITPLDFSADTPVVVAELNNTQAGEVFGVSKIKNGNRMTTVHLASMIVVFYPPKGKASVWLTV</sequence>
<gene>
    <name evidence="2" type="ORF">B0H15DRAFT_22552</name>
</gene>
<protein>
    <submittedName>
        <fullName evidence="2">Uncharacterized protein</fullName>
    </submittedName>
</protein>
<keyword evidence="3" id="KW-1185">Reference proteome</keyword>